<name>A0A2G8SLV9_9APHY</name>
<accession>A0A2G8SLV9</accession>
<organism evidence="1 2">
    <name type="scientific">Ganoderma sinense ZZ0214-1</name>
    <dbReference type="NCBI Taxonomy" id="1077348"/>
    <lineage>
        <taxon>Eukaryota</taxon>
        <taxon>Fungi</taxon>
        <taxon>Dikarya</taxon>
        <taxon>Basidiomycota</taxon>
        <taxon>Agaricomycotina</taxon>
        <taxon>Agaricomycetes</taxon>
        <taxon>Polyporales</taxon>
        <taxon>Polyporaceae</taxon>
        <taxon>Ganoderma</taxon>
    </lineage>
</organism>
<comment type="caution">
    <text evidence="1">The sequence shown here is derived from an EMBL/GenBank/DDBJ whole genome shotgun (WGS) entry which is preliminary data.</text>
</comment>
<dbReference type="AlphaFoldDB" id="A0A2G8SLV9"/>
<proteinExistence type="predicted"/>
<evidence type="ECO:0000313" key="1">
    <source>
        <dbReference type="EMBL" id="PIL34765.1"/>
    </source>
</evidence>
<gene>
    <name evidence="1" type="ORF">GSI_02552</name>
</gene>
<evidence type="ECO:0000313" key="2">
    <source>
        <dbReference type="Proteomes" id="UP000230002"/>
    </source>
</evidence>
<sequence>MATGEALQHLANHVKRMDKEFFTTSDDSDAANLSRSSDAYFQHETLEHHRQRGPGFSSGTVQNIWVDNPRELEDDLAANRAAVVRALEGLVRNGSWATRTMASVKAQ</sequence>
<reference evidence="1 2" key="1">
    <citation type="journal article" date="2015" name="Sci. Rep.">
        <title>Chromosome-level genome map provides insights into diverse defense mechanisms in the medicinal fungus Ganoderma sinense.</title>
        <authorList>
            <person name="Zhu Y."/>
            <person name="Xu J."/>
            <person name="Sun C."/>
            <person name="Zhou S."/>
            <person name="Xu H."/>
            <person name="Nelson D.R."/>
            <person name="Qian J."/>
            <person name="Song J."/>
            <person name="Luo H."/>
            <person name="Xiang L."/>
            <person name="Li Y."/>
            <person name="Xu Z."/>
            <person name="Ji A."/>
            <person name="Wang L."/>
            <person name="Lu S."/>
            <person name="Hayward A."/>
            <person name="Sun W."/>
            <person name="Li X."/>
            <person name="Schwartz D.C."/>
            <person name="Wang Y."/>
            <person name="Chen S."/>
        </authorList>
    </citation>
    <scope>NUCLEOTIDE SEQUENCE [LARGE SCALE GENOMIC DNA]</scope>
    <source>
        <strain evidence="1 2">ZZ0214-1</strain>
    </source>
</reference>
<dbReference type="EMBL" id="AYKW01000004">
    <property type="protein sequence ID" value="PIL34765.1"/>
    <property type="molecule type" value="Genomic_DNA"/>
</dbReference>
<keyword evidence="2" id="KW-1185">Reference proteome</keyword>
<protein>
    <submittedName>
        <fullName evidence="1">Uncharacterized protein</fullName>
    </submittedName>
</protein>
<dbReference type="Proteomes" id="UP000230002">
    <property type="component" value="Unassembled WGS sequence"/>
</dbReference>